<reference evidence="2" key="1">
    <citation type="submission" date="2020-01" db="EMBL/GenBank/DDBJ databases">
        <authorList>
            <consortium name="DOE Joint Genome Institute"/>
            <person name="Haridas S."/>
            <person name="Albert R."/>
            <person name="Binder M."/>
            <person name="Bloem J."/>
            <person name="Labutti K."/>
            <person name="Salamov A."/>
            <person name="Andreopoulos B."/>
            <person name="Baker S.E."/>
            <person name="Barry K."/>
            <person name="Bills G."/>
            <person name="Bluhm B.H."/>
            <person name="Cannon C."/>
            <person name="Castanera R."/>
            <person name="Culley D.E."/>
            <person name="Daum C."/>
            <person name="Ezra D."/>
            <person name="Gonzalez J.B."/>
            <person name="Henrissat B."/>
            <person name="Kuo A."/>
            <person name="Liang C."/>
            <person name="Lipzen A."/>
            <person name="Lutzoni F."/>
            <person name="Magnuson J."/>
            <person name="Mondo S."/>
            <person name="Nolan M."/>
            <person name="Ohm R."/>
            <person name="Pangilinan J."/>
            <person name="Park H.-J."/>
            <person name="Ramirez L."/>
            <person name="Alfaro M."/>
            <person name="Sun H."/>
            <person name="Tritt A."/>
            <person name="Yoshinaga Y."/>
            <person name="Zwiers L.-H."/>
            <person name="Turgeon B.G."/>
            <person name="Goodwin S.B."/>
            <person name="Spatafora J.W."/>
            <person name="Crous P.W."/>
            <person name="Grigoriev I.V."/>
        </authorList>
    </citation>
    <scope>NUCLEOTIDE SEQUENCE</scope>
    <source>
        <strain evidence="2">CBS 342.82</strain>
    </source>
</reference>
<accession>A0A6J3MCZ5</accession>
<dbReference type="Proteomes" id="UP000504637">
    <property type="component" value="Unplaced"/>
</dbReference>
<reference evidence="2" key="2">
    <citation type="submission" date="2020-04" db="EMBL/GenBank/DDBJ databases">
        <authorList>
            <consortium name="NCBI Genome Project"/>
        </authorList>
    </citation>
    <scope>NUCLEOTIDE SEQUENCE</scope>
    <source>
        <strain evidence="2">CBS 342.82</strain>
    </source>
</reference>
<reference evidence="2" key="3">
    <citation type="submission" date="2025-08" db="UniProtKB">
        <authorList>
            <consortium name="RefSeq"/>
        </authorList>
    </citation>
    <scope>IDENTIFICATION</scope>
    <source>
        <strain evidence="2">CBS 342.82</strain>
    </source>
</reference>
<sequence>MDDSTSAGITLIFWRHFHQRKKLHDSHQRESAVLTSKMHHYAKRIDSRTTGYDNSKVVVDMIYIQLTYSRVHIGLAWHFGPHNCDPAWGTLFTVPSPWLEMVTSEHRFAVRQAARANVQCLRQSSQWCNQAASVDLDSAQVDSSLTGDRAATACRCICLRSRVESDAVRASV</sequence>
<dbReference type="GeneID" id="54357303"/>
<evidence type="ECO:0000313" key="1">
    <source>
        <dbReference type="Proteomes" id="UP000504637"/>
    </source>
</evidence>
<name>A0A6J3MCZ5_9PEZI</name>
<dbReference type="AlphaFoldDB" id="A0A6J3MCZ5"/>
<protein>
    <submittedName>
        <fullName evidence="2">Uncharacterized protein</fullName>
    </submittedName>
</protein>
<organism evidence="2">
    <name type="scientific">Dissoconium aciculare CBS 342.82</name>
    <dbReference type="NCBI Taxonomy" id="1314786"/>
    <lineage>
        <taxon>Eukaryota</taxon>
        <taxon>Fungi</taxon>
        <taxon>Dikarya</taxon>
        <taxon>Ascomycota</taxon>
        <taxon>Pezizomycotina</taxon>
        <taxon>Dothideomycetes</taxon>
        <taxon>Dothideomycetidae</taxon>
        <taxon>Mycosphaerellales</taxon>
        <taxon>Dissoconiaceae</taxon>
        <taxon>Dissoconium</taxon>
    </lineage>
</organism>
<keyword evidence="1" id="KW-1185">Reference proteome</keyword>
<proteinExistence type="predicted"/>
<evidence type="ECO:0000313" key="2">
    <source>
        <dbReference type="RefSeq" id="XP_033461748.1"/>
    </source>
</evidence>
<gene>
    <name evidence="2" type="ORF">K489DRAFT_188225</name>
</gene>
<dbReference type="RefSeq" id="XP_033461748.1">
    <property type="nucleotide sequence ID" value="XM_033599504.1"/>
</dbReference>